<evidence type="ECO:0000313" key="3">
    <source>
        <dbReference type="Proteomes" id="UP000612808"/>
    </source>
</evidence>
<evidence type="ECO:0000313" key="2">
    <source>
        <dbReference type="EMBL" id="GID16384.1"/>
    </source>
</evidence>
<accession>A0A8J3NEI0</accession>
<protein>
    <recommendedName>
        <fullName evidence="4">Lipoprotein with Yx(FWY)xxD motif</fullName>
    </recommendedName>
</protein>
<organism evidence="2 3">
    <name type="scientific">Actinocatenispora rupis</name>
    <dbReference type="NCBI Taxonomy" id="519421"/>
    <lineage>
        <taxon>Bacteria</taxon>
        <taxon>Bacillati</taxon>
        <taxon>Actinomycetota</taxon>
        <taxon>Actinomycetes</taxon>
        <taxon>Micromonosporales</taxon>
        <taxon>Micromonosporaceae</taxon>
        <taxon>Actinocatenispora</taxon>
    </lineage>
</organism>
<feature type="compositionally biased region" description="Low complexity" evidence="1">
    <location>
        <begin position="7"/>
        <end position="17"/>
    </location>
</feature>
<feature type="region of interest" description="Disordered" evidence="1">
    <location>
        <begin position="1"/>
        <end position="27"/>
    </location>
</feature>
<feature type="region of interest" description="Disordered" evidence="1">
    <location>
        <begin position="141"/>
        <end position="160"/>
    </location>
</feature>
<comment type="caution">
    <text evidence="2">The sequence shown here is derived from an EMBL/GenBank/DDBJ whole genome shotgun (WGS) entry which is preliminary data.</text>
</comment>
<dbReference type="EMBL" id="BOMB01000060">
    <property type="protein sequence ID" value="GID16384.1"/>
    <property type="molecule type" value="Genomic_DNA"/>
</dbReference>
<dbReference type="AlphaFoldDB" id="A0A8J3NEI0"/>
<gene>
    <name evidence="2" type="ORF">Aru02nite_72730</name>
</gene>
<evidence type="ECO:0008006" key="4">
    <source>
        <dbReference type="Google" id="ProtNLM"/>
    </source>
</evidence>
<dbReference type="PANTHER" id="PTHR39335:SF1">
    <property type="entry name" value="BLL4220 PROTEIN"/>
    <property type="match status" value="1"/>
</dbReference>
<sequence length="160" mass="15799">MAGTSGGSHSAGSASPGKTGTAGPVSVHHTSAGTVLVDAKGDALYTPAQEMHGKIMCTNGCTSIWPPVTVDPGTSVPSSVSGASGTFGTMHRPDGSTQVTYNGAPLYRFALDHTPGTVTGNGVSDTFNGAHFTWHVVTASGGGASKAPSSPSSGGNGYNY</sequence>
<evidence type="ECO:0000256" key="1">
    <source>
        <dbReference type="SAM" id="MobiDB-lite"/>
    </source>
</evidence>
<proteinExistence type="predicted"/>
<name>A0A8J3NEI0_9ACTN</name>
<dbReference type="InterPro" id="IPR005297">
    <property type="entry name" value="Lipoprotein_repeat"/>
</dbReference>
<dbReference type="GO" id="GO:0043448">
    <property type="term" value="P:alkane catabolic process"/>
    <property type="evidence" value="ECO:0007669"/>
    <property type="project" value="TreeGrafter"/>
</dbReference>
<dbReference type="PANTHER" id="PTHR39335">
    <property type="entry name" value="BLL4220 PROTEIN"/>
    <property type="match status" value="1"/>
</dbReference>
<reference evidence="2" key="1">
    <citation type="submission" date="2021-01" db="EMBL/GenBank/DDBJ databases">
        <title>Whole genome shotgun sequence of Actinocatenispora rupis NBRC 107355.</title>
        <authorList>
            <person name="Komaki H."/>
            <person name="Tamura T."/>
        </authorList>
    </citation>
    <scope>NUCLEOTIDE SEQUENCE</scope>
    <source>
        <strain evidence="2">NBRC 107355</strain>
    </source>
</reference>
<keyword evidence="3" id="KW-1185">Reference proteome</keyword>
<dbReference type="Pfam" id="PF03640">
    <property type="entry name" value="Lipoprotein_15"/>
    <property type="match status" value="1"/>
</dbReference>
<dbReference type="Proteomes" id="UP000612808">
    <property type="component" value="Unassembled WGS sequence"/>
</dbReference>